<dbReference type="Proteomes" id="UP000515847">
    <property type="component" value="Chromosome"/>
</dbReference>
<proteinExistence type="inferred from homology"/>
<dbReference type="InterPro" id="IPR041125">
    <property type="entry name" value="4HPAD_g_N"/>
</dbReference>
<dbReference type="KEGG" id="tfr:BR63_07490"/>
<keyword evidence="7" id="KW-0004">4Fe-4S</keyword>
<dbReference type="NCBIfam" id="NF033716">
    <property type="entry name" value="glycyl_HPDL_Sma"/>
    <property type="match status" value="1"/>
</dbReference>
<dbReference type="EMBL" id="CP045798">
    <property type="protein sequence ID" value="QNB46169.1"/>
    <property type="molecule type" value="Genomic_DNA"/>
</dbReference>
<evidence type="ECO:0000259" key="14">
    <source>
        <dbReference type="Pfam" id="PF18524"/>
    </source>
</evidence>
<evidence type="ECO:0000256" key="5">
    <source>
        <dbReference type="ARBA" id="ARBA00012283"/>
    </source>
</evidence>
<dbReference type="EC" id="4.1.1.83" evidence="5"/>
<dbReference type="InterPro" id="IPR053727">
    <property type="entry name" value="HPA_decarboxylase_ss_sf"/>
</dbReference>
<comment type="catalytic activity">
    <reaction evidence="2">
        <text>3,4-dihydroxyphenylacetate + H(+) = 4-methylcatechol + CO2</text>
        <dbReference type="Rhea" id="RHEA:62556"/>
        <dbReference type="ChEBI" id="CHEBI:15378"/>
        <dbReference type="ChEBI" id="CHEBI:16526"/>
        <dbReference type="ChEBI" id="CHEBI:17254"/>
        <dbReference type="ChEBI" id="CHEBI:17612"/>
        <dbReference type="EC" id="4.1.1.83"/>
    </reaction>
    <physiologicalReaction direction="left-to-right" evidence="2">
        <dbReference type="Rhea" id="RHEA:62557"/>
    </physiologicalReaction>
</comment>
<evidence type="ECO:0000256" key="10">
    <source>
        <dbReference type="ARBA" id="ARBA00023014"/>
    </source>
</evidence>
<evidence type="ECO:0000259" key="15">
    <source>
        <dbReference type="Pfam" id="PF18671"/>
    </source>
</evidence>
<evidence type="ECO:0000313" key="16">
    <source>
        <dbReference type="EMBL" id="QNB46169.1"/>
    </source>
</evidence>
<comment type="similarity">
    <text evidence="4">Belongs to the HPA decarboxylase small subunit family.</text>
</comment>
<dbReference type="OrthoDB" id="3186521at2"/>
<keyword evidence="8" id="KW-0479">Metal-binding</keyword>
<dbReference type="Pfam" id="PF18524">
    <property type="entry name" value="HPIP_like"/>
    <property type="match status" value="1"/>
</dbReference>
<feature type="domain" description="4-hydroxyphenylacetate decarboxylase small gamma subunit C-terminal" evidence="14">
    <location>
        <begin position="45"/>
        <end position="84"/>
    </location>
</feature>
<dbReference type="InterPro" id="IPR040923">
    <property type="entry name" value="HpdC_C"/>
</dbReference>
<dbReference type="AlphaFoldDB" id="A0A7G6E265"/>
<keyword evidence="17" id="KW-1185">Reference proteome</keyword>
<keyword evidence="10" id="KW-0411">Iron-sulfur</keyword>
<sequence>MTKGNLKHDDCRNFIPIDVAKGFCNVKKMNVLIDTPACEQFKALPKCKVCVNFTVPDEKSLGTCVGFKDNYWTYADLRAVTCEMYKAK</sequence>
<evidence type="ECO:0000256" key="13">
    <source>
        <dbReference type="ARBA" id="ARBA00032959"/>
    </source>
</evidence>
<evidence type="ECO:0000256" key="11">
    <source>
        <dbReference type="ARBA" id="ARBA00023239"/>
    </source>
</evidence>
<evidence type="ECO:0000256" key="7">
    <source>
        <dbReference type="ARBA" id="ARBA00022485"/>
    </source>
</evidence>
<dbReference type="GO" id="GO:0051539">
    <property type="term" value="F:4 iron, 4 sulfur cluster binding"/>
    <property type="evidence" value="ECO:0007669"/>
    <property type="project" value="UniProtKB-KW"/>
</dbReference>
<evidence type="ECO:0000313" key="17">
    <source>
        <dbReference type="Proteomes" id="UP000515847"/>
    </source>
</evidence>
<keyword evidence="9" id="KW-0408">Iron</keyword>
<comment type="cofactor">
    <cofactor evidence="3">
        <name>[4Fe-4S] cluster</name>
        <dbReference type="ChEBI" id="CHEBI:49883"/>
    </cofactor>
</comment>
<dbReference type="RefSeq" id="WP_034422420.1">
    <property type="nucleotide sequence ID" value="NZ_CP045798.1"/>
</dbReference>
<evidence type="ECO:0000256" key="12">
    <source>
        <dbReference type="ARBA" id="ARBA00029987"/>
    </source>
</evidence>
<evidence type="ECO:0000256" key="3">
    <source>
        <dbReference type="ARBA" id="ARBA00001966"/>
    </source>
</evidence>
<dbReference type="GO" id="GO:0043722">
    <property type="term" value="F:4-hydroxyphenylacetate decarboxylase activity"/>
    <property type="evidence" value="ECO:0007669"/>
    <property type="project" value="UniProtKB-EC"/>
</dbReference>
<evidence type="ECO:0000256" key="1">
    <source>
        <dbReference type="ARBA" id="ARBA00000127"/>
    </source>
</evidence>
<evidence type="ECO:0000256" key="9">
    <source>
        <dbReference type="ARBA" id="ARBA00023004"/>
    </source>
</evidence>
<evidence type="ECO:0000256" key="8">
    <source>
        <dbReference type="ARBA" id="ARBA00022723"/>
    </source>
</evidence>
<organism evidence="16 17">
    <name type="scientific">Thermanaerosceptrum fracticalcis</name>
    <dbReference type="NCBI Taxonomy" id="1712410"/>
    <lineage>
        <taxon>Bacteria</taxon>
        <taxon>Bacillati</taxon>
        <taxon>Bacillota</taxon>
        <taxon>Clostridia</taxon>
        <taxon>Eubacteriales</taxon>
        <taxon>Peptococcaceae</taxon>
        <taxon>Thermanaerosceptrum</taxon>
    </lineage>
</organism>
<protein>
    <recommendedName>
        <fullName evidence="6">4-hydroxyphenylacetate decarboxylase small subunit</fullName>
        <ecNumber evidence="5">4.1.1.83</ecNumber>
    </recommendedName>
    <alternativeName>
        <fullName evidence="12">4-hydroxyphenylacetate decarboxylase gamma subunit</fullName>
    </alternativeName>
    <alternativeName>
        <fullName evidence="13">p-hydroxyphenylacetate decarboxylase small subunit</fullName>
    </alternativeName>
</protein>
<comment type="catalytic activity">
    <reaction evidence="1">
        <text>4-hydroxyphenylacetate + H(+) = 4-methylphenol + CO2</text>
        <dbReference type="Rhea" id="RHEA:22732"/>
        <dbReference type="ChEBI" id="CHEBI:15378"/>
        <dbReference type="ChEBI" id="CHEBI:16526"/>
        <dbReference type="ChEBI" id="CHEBI:17847"/>
        <dbReference type="ChEBI" id="CHEBI:48999"/>
        <dbReference type="EC" id="4.1.1.83"/>
    </reaction>
    <physiologicalReaction direction="left-to-right" evidence="1">
        <dbReference type="Rhea" id="RHEA:22733"/>
    </physiologicalReaction>
</comment>
<evidence type="ECO:0000256" key="2">
    <source>
        <dbReference type="ARBA" id="ARBA00001088"/>
    </source>
</evidence>
<accession>A0A7G6E265</accession>
<name>A0A7G6E265_THEFR</name>
<feature type="domain" description="4-hydroxyphenylacetate decarboxylase small gamma subunit N-terminal" evidence="15">
    <location>
        <begin position="6"/>
        <end position="35"/>
    </location>
</feature>
<dbReference type="Gene3D" id="2.20.70.100">
    <property type="match status" value="2"/>
</dbReference>
<evidence type="ECO:0000256" key="6">
    <source>
        <dbReference type="ARBA" id="ARBA00013463"/>
    </source>
</evidence>
<keyword evidence="11" id="KW-0456">Lyase</keyword>
<reference evidence="16 17" key="1">
    <citation type="journal article" date="2019" name="Front. Microbiol.">
        <title>Thermoanaerosceptrum fracticalcis gen. nov. sp. nov., a Novel Fumarate-Fermenting Microorganism From a Deep Fractured Carbonate Aquifer of the US Great Basin.</title>
        <authorList>
            <person name="Hamilton-Brehm S.D."/>
            <person name="Stewart L.E."/>
            <person name="Zavarin M."/>
            <person name="Caldwell M."/>
            <person name="Lawson P.A."/>
            <person name="Onstott T.C."/>
            <person name="Grzymski J."/>
            <person name="Neveux I."/>
            <person name="Lollar B.S."/>
            <person name="Russell C.E."/>
            <person name="Moser D.P."/>
        </authorList>
    </citation>
    <scope>NUCLEOTIDE SEQUENCE [LARGE SCALE GENOMIC DNA]</scope>
    <source>
        <strain evidence="16 17">DRI-13</strain>
    </source>
</reference>
<gene>
    <name evidence="16" type="primary">hpdC</name>
    <name evidence="16" type="ORF">BR63_07490</name>
</gene>
<dbReference type="Pfam" id="PF18671">
    <property type="entry name" value="4HPAD_g_N"/>
    <property type="match status" value="1"/>
</dbReference>
<evidence type="ECO:0000256" key="4">
    <source>
        <dbReference type="ARBA" id="ARBA00008904"/>
    </source>
</evidence>
<dbReference type="GO" id="GO:0046872">
    <property type="term" value="F:metal ion binding"/>
    <property type="evidence" value="ECO:0007669"/>
    <property type="project" value="UniProtKB-KW"/>
</dbReference>